<dbReference type="AlphaFoldDB" id="A0A7Z0BK83"/>
<dbReference type="GO" id="GO:0000976">
    <property type="term" value="F:transcription cis-regulatory region binding"/>
    <property type="evidence" value="ECO:0007669"/>
    <property type="project" value="TreeGrafter"/>
</dbReference>
<dbReference type="SMART" id="SM00862">
    <property type="entry name" value="Trans_reg_C"/>
    <property type="match status" value="1"/>
</dbReference>
<evidence type="ECO:0000256" key="4">
    <source>
        <dbReference type="ARBA" id="ARBA00023125"/>
    </source>
</evidence>
<sequence>MSRAEVTVCAHVLVAEDDVNQADLIRRYLEHEGHFVRVVHDGRAVVEEHHRERPDLVVLDVMMPVMSGLEACRTLRAESDVAVLMLTARSTEEDLLTGLDLGADDYVTKPYSPRELMARVRTLLRRSRRGAEEPDRVLRAGPVAVDPSRHAVRVDGSPVECTPAEFQLLAALAARPGRVLTRAQLLEHIHGMSRFITERTIDVHVKNLRRKLEPDPRRPVRLVTVYGVGYKLVGTPDGRSA</sequence>
<dbReference type="PANTHER" id="PTHR48111">
    <property type="entry name" value="REGULATOR OF RPOS"/>
    <property type="match status" value="1"/>
</dbReference>
<feature type="modified residue" description="4-aspartylphosphate" evidence="6">
    <location>
        <position position="60"/>
    </location>
</feature>
<feature type="domain" description="OmpR/PhoB-type" evidence="9">
    <location>
        <begin position="135"/>
        <end position="234"/>
    </location>
</feature>
<dbReference type="Pfam" id="PF00072">
    <property type="entry name" value="Response_reg"/>
    <property type="match status" value="1"/>
</dbReference>
<evidence type="ECO:0000313" key="11">
    <source>
        <dbReference type="Proteomes" id="UP000584931"/>
    </source>
</evidence>
<dbReference type="Gene3D" id="1.10.10.10">
    <property type="entry name" value="Winged helix-like DNA-binding domain superfamily/Winged helix DNA-binding domain"/>
    <property type="match status" value="1"/>
</dbReference>
<dbReference type="InterPro" id="IPR001789">
    <property type="entry name" value="Sig_transdc_resp-reg_receiver"/>
</dbReference>
<evidence type="ECO:0000256" key="1">
    <source>
        <dbReference type="ARBA" id="ARBA00022553"/>
    </source>
</evidence>
<dbReference type="SMART" id="SM00448">
    <property type="entry name" value="REC"/>
    <property type="match status" value="1"/>
</dbReference>
<dbReference type="Gene3D" id="3.40.50.2300">
    <property type="match status" value="1"/>
</dbReference>
<dbReference type="GO" id="GO:0000156">
    <property type="term" value="F:phosphorelay response regulator activity"/>
    <property type="evidence" value="ECO:0007669"/>
    <property type="project" value="TreeGrafter"/>
</dbReference>
<dbReference type="FunFam" id="1.10.10.10:FF:000018">
    <property type="entry name" value="DNA-binding response regulator ResD"/>
    <property type="match status" value="1"/>
</dbReference>
<feature type="DNA-binding region" description="OmpR/PhoB-type" evidence="7">
    <location>
        <begin position="135"/>
        <end position="234"/>
    </location>
</feature>
<keyword evidence="5" id="KW-0804">Transcription</keyword>
<evidence type="ECO:0000313" key="10">
    <source>
        <dbReference type="EMBL" id="NYH52890.1"/>
    </source>
</evidence>
<evidence type="ECO:0000256" key="2">
    <source>
        <dbReference type="ARBA" id="ARBA00023012"/>
    </source>
</evidence>
<dbReference type="GO" id="GO:0005829">
    <property type="term" value="C:cytosol"/>
    <property type="evidence" value="ECO:0007669"/>
    <property type="project" value="TreeGrafter"/>
</dbReference>
<evidence type="ECO:0000259" key="8">
    <source>
        <dbReference type="PROSITE" id="PS50110"/>
    </source>
</evidence>
<reference evidence="10 11" key="1">
    <citation type="submission" date="2020-07" db="EMBL/GenBank/DDBJ databases">
        <title>Sequencing the genomes of 1000 actinobacteria strains.</title>
        <authorList>
            <person name="Klenk H.-P."/>
        </authorList>
    </citation>
    <scope>NUCLEOTIDE SEQUENCE [LARGE SCALE GENOMIC DNA]</scope>
    <source>
        <strain evidence="10 11">DSM 45278</strain>
    </source>
</reference>
<evidence type="ECO:0000256" key="3">
    <source>
        <dbReference type="ARBA" id="ARBA00023015"/>
    </source>
</evidence>
<keyword evidence="3" id="KW-0805">Transcription regulation</keyword>
<dbReference type="InterPro" id="IPR036388">
    <property type="entry name" value="WH-like_DNA-bd_sf"/>
</dbReference>
<dbReference type="EMBL" id="JACCHL010000001">
    <property type="protein sequence ID" value="NYH52890.1"/>
    <property type="molecule type" value="Genomic_DNA"/>
</dbReference>
<dbReference type="InterPro" id="IPR011006">
    <property type="entry name" value="CheY-like_superfamily"/>
</dbReference>
<dbReference type="Proteomes" id="UP000584931">
    <property type="component" value="Unassembled WGS sequence"/>
</dbReference>
<feature type="domain" description="Response regulatory" evidence="8">
    <location>
        <begin position="11"/>
        <end position="124"/>
    </location>
</feature>
<proteinExistence type="predicted"/>
<protein>
    <submittedName>
        <fullName evidence="10">DNA-binding response OmpR family regulator</fullName>
    </submittedName>
</protein>
<evidence type="ECO:0000259" key="9">
    <source>
        <dbReference type="PROSITE" id="PS51755"/>
    </source>
</evidence>
<dbReference type="PANTHER" id="PTHR48111:SF4">
    <property type="entry name" value="DNA-BINDING DUAL TRANSCRIPTIONAL REGULATOR OMPR"/>
    <property type="match status" value="1"/>
</dbReference>
<evidence type="ECO:0000256" key="5">
    <source>
        <dbReference type="ARBA" id="ARBA00023163"/>
    </source>
</evidence>
<dbReference type="InterPro" id="IPR001867">
    <property type="entry name" value="OmpR/PhoB-type_DNA-bd"/>
</dbReference>
<dbReference type="SUPFAM" id="SSF46894">
    <property type="entry name" value="C-terminal effector domain of the bipartite response regulators"/>
    <property type="match status" value="1"/>
</dbReference>
<keyword evidence="4 7" id="KW-0238">DNA-binding</keyword>
<dbReference type="Gene3D" id="6.10.250.690">
    <property type="match status" value="1"/>
</dbReference>
<accession>A0A7Z0BK83</accession>
<dbReference type="Pfam" id="PF00486">
    <property type="entry name" value="Trans_reg_C"/>
    <property type="match status" value="1"/>
</dbReference>
<evidence type="ECO:0000256" key="6">
    <source>
        <dbReference type="PROSITE-ProRule" id="PRU00169"/>
    </source>
</evidence>
<dbReference type="SUPFAM" id="SSF52172">
    <property type="entry name" value="CheY-like"/>
    <property type="match status" value="1"/>
</dbReference>
<organism evidence="10 11">
    <name type="scientific">Nocardiopsis sinuspersici</name>
    <dbReference type="NCBI Taxonomy" id="501010"/>
    <lineage>
        <taxon>Bacteria</taxon>
        <taxon>Bacillati</taxon>
        <taxon>Actinomycetota</taxon>
        <taxon>Actinomycetes</taxon>
        <taxon>Streptosporangiales</taxon>
        <taxon>Nocardiopsidaceae</taxon>
        <taxon>Nocardiopsis</taxon>
    </lineage>
</organism>
<dbReference type="CDD" id="cd17574">
    <property type="entry name" value="REC_OmpR"/>
    <property type="match status" value="1"/>
</dbReference>
<dbReference type="InterPro" id="IPR039420">
    <property type="entry name" value="WalR-like"/>
</dbReference>
<keyword evidence="2" id="KW-0902">Two-component regulatory system</keyword>
<dbReference type="InterPro" id="IPR016032">
    <property type="entry name" value="Sig_transdc_resp-reg_C-effctor"/>
</dbReference>
<dbReference type="PROSITE" id="PS50110">
    <property type="entry name" value="RESPONSE_REGULATORY"/>
    <property type="match status" value="1"/>
</dbReference>
<dbReference type="GO" id="GO:0006355">
    <property type="term" value="P:regulation of DNA-templated transcription"/>
    <property type="evidence" value="ECO:0007669"/>
    <property type="project" value="InterPro"/>
</dbReference>
<dbReference type="PROSITE" id="PS51755">
    <property type="entry name" value="OMPR_PHOB"/>
    <property type="match status" value="1"/>
</dbReference>
<dbReference type="FunFam" id="3.40.50.2300:FF:000001">
    <property type="entry name" value="DNA-binding response regulator PhoB"/>
    <property type="match status" value="1"/>
</dbReference>
<keyword evidence="1 6" id="KW-0597">Phosphoprotein</keyword>
<dbReference type="CDD" id="cd00383">
    <property type="entry name" value="trans_reg_C"/>
    <property type="match status" value="1"/>
</dbReference>
<comment type="caution">
    <text evidence="10">The sequence shown here is derived from an EMBL/GenBank/DDBJ whole genome shotgun (WGS) entry which is preliminary data.</text>
</comment>
<gene>
    <name evidence="10" type="ORF">HNR06_002479</name>
</gene>
<dbReference type="GO" id="GO:0032993">
    <property type="term" value="C:protein-DNA complex"/>
    <property type="evidence" value="ECO:0007669"/>
    <property type="project" value="TreeGrafter"/>
</dbReference>
<name>A0A7Z0BK83_9ACTN</name>
<evidence type="ECO:0000256" key="7">
    <source>
        <dbReference type="PROSITE-ProRule" id="PRU01091"/>
    </source>
</evidence>